<evidence type="ECO:0000256" key="5">
    <source>
        <dbReference type="ARBA" id="ARBA00022679"/>
    </source>
</evidence>
<dbReference type="Gene3D" id="3.20.20.70">
    <property type="entry name" value="Aldolase class I"/>
    <property type="match status" value="1"/>
</dbReference>
<evidence type="ECO:0000256" key="3">
    <source>
        <dbReference type="ARBA" id="ARBA00012974"/>
    </source>
</evidence>
<comment type="catalytic activity">
    <reaction evidence="6 8">
        <text>acetyl-CoA + 2-oxoglutarate + H2O = (2R)-homocitrate + CoA + H(+)</text>
        <dbReference type="Rhea" id="RHEA:12929"/>
        <dbReference type="ChEBI" id="CHEBI:15377"/>
        <dbReference type="ChEBI" id="CHEBI:15378"/>
        <dbReference type="ChEBI" id="CHEBI:16810"/>
        <dbReference type="ChEBI" id="CHEBI:57287"/>
        <dbReference type="ChEBI" id="CHEBI:57288"/>
        <dbReference type="ChEBI" id="CHEBI:58884"/>
        <dbReference type="EC" id="2.3.3.14"/>
    </reaction>
</comment>
<dbReference type="CDD" id="cd07939">
    <property type="entry name" value="DRE_TIM_NifV"/>
    <property type="match status" value="1"/>
</dbReference>
<dbReference type="InterPro" id="IPR054691">
    <property type="entry name" value="LeuA/HCS_post-cat"/>
</dbReference>
<gene>
    <name evidence="10" type="primary">nifV</name>
    <name evidence="10" type="ORF">NHN17_10930</name>
</gene>
<dbReference type="InterPro" id="IPR013785">
    <property type="entry name" value="Aldolase_TIM"/>
</dbReference>
<dbReference type="EMBL" id="JANEYT010000021">
    <property type="protein sequence ID" value="MCQ1058575.1"/>
    <property type="molecule type" value="Genomic_DNA"/>
</dbReference>
<keyword evidence="8" id="KW-0535">Nitrogen fixation</keyword>
<organism evidence="10 11">
    <name type="scientific">Photobacterium pectinilyticum</name>
    <dbReference type="NCBI Taxonomy" id="2906793"/>
    <lineage>
        <taxon>Bacteria</taxon>
        <taxon>Pseudomonadati</taxon>
        <taxon>Pseudomonadota</taxon>
        <taxon>Gammaproteobacteria</taxon>
        <taxon>Vibrionales</taxon>
        <taxon>Vibrionaceae</taxon>
        <taxon>Photobacterium</taxon>
    </lineage>
</organism>
<evidence type="ECO:0000313" key="11">
    <source>
        <dbReference type="Proteomes" id="UP001524460"/>
    </source>
</evidence>
<evidence type="ECO:0000256" key="6">
    <source>
        <dbReference type="ARBA" id="ARBA00048019"/>
    </source>
</evidence>
<dbReference type="InterPro" id="IPR000891">
    <property type="entry name" value="PYR_CT"/>
</dbReference>
<dbReference type="EC" id="2.3.3.14" evidence="3 8"/>
<dbReference type="Pfam" id="PF22617">
    <property type="entry name" value="HCS_D2"/>
    <property type="match status" value="1"/>
</dbReference>
<dbReference type="InterPro" id="IPR013477">
    <property type="entry name" value="NifV/FrbC"/>
</dbReference>
<evidence type="ECO:0000256" key="7">
    <source>
        <dbReference type="RuleBase" id="RU003523"/>
    </source>
</evidence>
<dbReference type="NCBIfam" id="TIGR02660">
    <property type="entry name" value="nifV_homocitr"/>
    <property type="match status" value="1"/>
</dbReference>
<comment type="similarity">
    <text evidence="2 7">Belongs to the alpha-IPM synthase/homocitrate synthase family.</text>
</comment>
<keyword evidence="11" id="KW-1185">Reference proteome</keyword>
<name>A0ABT1N1G0_9GAMM</name>
<dbReference type="PROSITE" id="PS00815">
    <property type="entry name" value="AIPM_HOMOCIT_SYNTH_1"/>
    <property type="match status" value="1"/>
</dbReference>
<dbReference type="PANTHER" id="PTHR42880:SF1">
    <property type="entry name" value="ISOPROPYLMALATE_HOMOCITRATE_CITRAMALATE SYNTHASE FAMILY PROTEIN"/>
    <property type="match status" value="1"/>
</dbReference>
<protein>
    <recommendedName>
        <fullName evidence="4 8">Homocitrate synthase</fullName>
        <ecNumber evidence="3 8">2.3.3.14</ecNumber>
    </recommendedName>
</protein>
<sequence>MKDFAVQEKKLTARTTTHRHVVINDTTLRDGEQSPGVAFTADEKLDIAVSLQAAGVDEIEVGIPMMGGKEREVIRAITQLLTTTQSMAWCRMHPNDLSACRHLTVDWLDLSLPASSQQRGSKLGVSLPALLEQSTTVIRDAIQMGFRVCVGMEDASRAAPETLIQIAEMAQTMGAERLRFADTVGILDPFSTYEAIKFLVERSDLQIEMHAHDDLGMATANTYAAIQAGAYSVNTTLNGLGERAGNAPLEEVVATLNALQGNTMSPVQDESRKTFVDLAKLPELCQKVAHYSRRPNPANKPVVGDVVFTHESGIHVDGLIKNMENYQGLKPHLVGREHEMVLGKHSGCQAIQTVSKQWGMELSPRSLLPIKALLRRWAEENKRIVERADFVTIIDSL</sequence>
<evidence type="ECO:0000256" key="4">
    <source>
        <dbReference type="ARBA" id="ARBA00020735"/>
    </source>
</evidence>
<dbReference type="Gene3D" id="1.10.238.260">
    <property type="match status" value="1"/>
</dbReference>
<dbReference type="GO" id="GO:0004410">
    <property type="term" value="F:homocitrate synthase activity"/>
    <property type="evidence" value="ECO:0007669"/>
    <property type="project" value="UniProtKB-EC"/>
</dbReference>
<evidence type="ECO:0000259" key="9">
    <source>
        <dbReference type="PROSITE" id="PS50991"/>
    </source>
</evidence>
<comment type="caution">
    <text evidence="10">The sequence shown here is derived from an EMBL/GenBank/DDBJ whole genome shotgun (WGS) entry which is preliminary data.</text>
</comment>
<accession>A0ABT1N1G0</accession>
<proteinExistence type="inferred from homology"/>
<evidence type="ECO:0000256" key="2">
    <source>
        <dbReference type="ARBA" id="ARBA00006154"/>
    </source>
</evidence>
<evidence type="ECO:0000313" key="10">
    <source>
        <dbReference type="EMBL" id="MCQ1058575.1"/>
    </source>
</evidence>
<comment type="function">
    <text evidence="1 8">This protein is a Fe-Mo-cofactor biosynthetic component.</text>
</comment>
<dbReference type="PROSITE" id="PS00816">
    <property type="entry name" value="AIPM_HOMOCIT_SYNTH_2"/>
    <property type="match status" value="1"/>
</dbReference>
<dbReference type="InterPro" id="IPR002034">
    <property type="entry name" value="AIPM/Hcit_synth_CS"/>
</dbReference>
<dbReference type="Proteomes" id="UP001524460">
    <property type="component" value="Unassembled WGS sequence"/>
</dbReference>
<feature type="domain" description="Pyruvate carboxyltransferase" evidence="9">
    <location>
        <begin position="21"/>
        <end position="282"/>
    </location>
</feature>
<dbReference type="PROSITE" id="PS50991">
    <property type="entry name" value="PYR_CT"/>
    <property type="match status" value="1"/>
</dbReference>
<keyword evidence="10" id="KW-0012">Acyltransferase</keyword>
<dbReference type="RefSeq" id="WP_255042521.1">
    <property type="nucleotide sequence ID" value="NZ_JANEYT010000021.1"/>
</dbReference>
<evidence type="ECO:0000256" key="1">
    <source>
        <dbReference type="ARBA" id="ARBA00003050"/>
    </source>
</evidence>
<keyword evidence="5 7" id="KW-0808">Transferase</keyword>
<evidence type="ECO:0000256" key="8">
    <source>
        <dbReference type="RuleBase" id="RU367143"/>
    </source>
</evidence>
<reference evidence="10 11" key="1">
    <citation type="submission" date="2022-07" db="EMBL/GenBank/DDBJ databases">
        <title>Photobacterium pectinilyticum sp. nov., a marine bacterium isolated from surface seawater of Qingdao offshore.</title>
        <authorList>
            <person name="Wang X."/>
        </authorList>
    </citation>
    <scope>NUCLEOTIDE SEQUENCE [LARGE SCALE GENOMIC DNA]</scope>
    <source>
        <strain evidence="10 11">ZSDE20</strain>
    </source>
</reference>
<dbReference type="SUPFAM" id="SSF51569">
    <property type="entry name" value="Aldolase"/>
    <property type="match status" value="1"/>
</dbReference>
<dbReference type="PANTHER" id="PTHR42880">
    <property type="entry name" value="HOMOCITRATE SYNTHASE"/>
    <property type="match status" value="1"/>
</dbReference>
<dbReference type="Pfam" id="PF00682">
    <property type="entry name" value="HMGL-like"/>
    <property type="match status" value="1"/>
</dbReference>